<keyword evidence="5" id="KW-1185">Reference proteome</keyword>
<evidence type="ECO:0000313" key="4">
    <source>
        <dbReference type="EMBL" id="PVH26695.1"/>
    </source>
</evidence>
<dbReference type="PROSITE" id="PS50977">
    <property type="entry name" value="HTH_TETR_2"/>
    <property type="match status" value="1"/>
</dbReference>
<keyword evidence="1 2" id="KW-0238">DNA-binding</keyword>
<dbReference type="Proteomes" id="UP000245627">
    <property type="component" value="Unassembled WGS sequence"/>
</dbReference>
<gene>
    <name evidence="4" type="ORF">DC487_03535</name>
</gene>
<accession>A0A2T8HMQ8</accession>
<evidence type="ECO:0000256" key="2">
    <source>
        <dbReference type="PROSITE-ProRule" id="PRU00335"/>
    </source>
</evidence>
<sequence>MMKRKRSTITKAKMLKGIHDILIEEGWGKVNVAYVSSYSGIDRKLLYYHFESFSNMVAQFLRLESVQFKEESVEPEEEQELTSYLKQRMQTLFENPLLKQLLVWELSAKMPALKEYAAPREERDAKMSQKLNGFGQDTEGDTDMQAVFALLLGGIHYLSAYSHHNDKPFFGMNFNDEQQRKHLLNVLDKLLIDVKQMV</sequence>
<proteinExistence type="predicted"/>
<dbReference type="RefSeq" id="WP_116774553.1">
    <property type="nucleotide sequence ID" value="NZ_QDKG01000001.1"/>
</dbReference>
<dbReference type="GO" id="GO:0003677">
    <property type="term" value="F:DNA binding"/>
    <property type="evidence" value="ECO:0007669"/>
    <property type="project" value="UniProtKB-UniRule"/>
</dbReference>
<protein>
    <recommendedName>
        <fullName evidence="3">HTH tetR-type domain-containing protein</fullName>
    </recommendedName>
</protein>
<dbReference type="EMBL" id="QDKG01000001">
    <property type="protein sequence ID" value="PVH26695.1"/>
    <property type="molecule type" value="Genomic_DNA"/>
</dbReference>
<organism evidence="4 5">
    <name type="scientific">Sphingobacterium corticibacter</name>
    <dbReference type="NCBI Taxonomy" id="2171749"/>
    <lineage>
        <taxon>Bacteria</taxon>
        <taxon>Pseudomonadati</taxon>
        <taxon>Bacteroidota</taxon>
        <taxon>Sphingobacteriia</taxon>
        <taxon>Sphingobacteriales</taxon>
        <taxon>Sphingobacteriaceae</taxon>
        <taxon>Sphingobacterium</taxon>
    </lineage>
</organism>
<dbReference type="Gene3D" id="1.10.357.10">
    <property type="entry name" value="Tetracycline Repressor, domain 2"/>
    <property type="match status" value="1"/>
</dbReference>
<comment type="caution">
    <text evidence="4">The sequence shown here is derived from an EMBL/GenBank/DDBJ whole genome shotgun (WGS) entry which is preliminary data.</text>
</comment>
<dbReference type="InterPro" id="IPR009057">
    <property type="entry name" value="Homeodomain-like_sf"/>
</dbReference>
<evidence type="ECO:0000259" key="3">
    <source>
        <dbReference type="PROSITE" id="PS50977"/>
    </source>
</evidence>
<evidence type="ECO:0000256" key="1">
    <source>
        <dbReference type="ARBA" id="ARBA00023125"/>
    </source>
</evidence>
<dbReference type="InterPro" id="IPR001647">
    <property type="entry name" value="HTH_TetR"/>
</dbReference>
<evidence type="ECO:0000313" key="5">
    <source>
        <dbReference type="Proteomes" id="UP000245627"/>
    </source>
</evidence>
<name>A0A2T8HMQ8_9SPHI</name>
<feature type="domain" description="HTH tetR-type" evidence="3">
    <location>
        <begin position="8"/>
        <end position="68"/>
    </location>
</feature>
<dbReference type="AlphaFoldDB" id="A0A2T8HMQ8"/>
<dbReference type="OrthoDB" id="836882at2"/>
<reference evidence="4 5" key="1">
    <citation type="submission" date="2018-04" db="EMBL/GenBank/DDBJ databases">
        <title>Sphingobacterium cortibacter sp. nov.</title>
        <authorList>
            <person name="Li Y."/>
        </authorList>
    </citation>
    <scope>NUCLEOTIDE SEQUENCE [LARGE SCALE GENOMIC DNA]</scope>
    <source>
        <strain evidence="4 5">2c-3</strain>
    </source>
</reference>
<dbReference type="SUPFAM" id="SSF46689">
    <property type="entry name" value="Homeodomain-like"/>
    <property type="match status" value="1"/>
</dbReference>
<feature type="DNA-binding region" description="H-T-H motif" evidence="2">
    <location>
        <begin position="31"/>
        <end position="50"/>
    </location>
</feature>